<feature type="domain" description="HTH lysR-type" evidence="5">
    <location>
        <begin position="7"/>
        <end position="64"/>
    </location>
</feature>
<dbReference type="Gene3D" id="1.10.10.10">
    <property type="entry name" value="Winged helix-like DNA-binding domain superfamily/Winged helix DNA-binding domain"/>
    <property type="match status" value="1"/>
</dbReference>
<evidence type="ECO:0000256" key="1">
    <source>
        <dbReference type="ARBA" id="ARBA00009437"/>
    </source>
</evidence>
<sequence length="305" mass="33136">MTTARIPPLNALRALACLAQTGGVGLAAQALGVTHAAVSHHLRNLEDWFGVPLVRRNGRNIELTAEGLRLAGVTRLALDQIADTCRDIEDTARRPELTIACVPSFATRWLIPRLVDFSEAAPAIRLRLLYAPHGPRPDADIVIDWYEDPSEVAVAAIRLPLLSGHTQPVCSPAHLQRHGPFDKPADFARARLLHDEKRSDWRIWLAENGLARELADTGPVFQDFNLLVSAVVAGHGVALCVASLIDAELARGDLIPLTDRLSNRARAYWLTVDAQPTPAARQFIDWIGTRLPDAGPAVPGVGSFS</sequence>
<comment type="caution">
    <text evidence="6">The sequence shown here is derived from an EMBL/GenBank/DDBJ whole genome shotgun (WGS) entry which is preliminary data.</text>
</comment>
<dbReference type="GO" id="GO:0006351">
    <property type="term" value="P:DNA-templated transcription"/>
    <property type="evidence" value="ECO:0007669"/>
    <property type="project" value="TreeGrafter"/>
</dbReference>
<gene>
    <name evidence="6" type="ORF">H2509_11065</name>
</gene>
<dbReference type="InterPro" id="IPR036388">
    <property type="entry name" value="WH-like_DNA-bd_sf"/>
</dbReference>
<dbReference type="GO" id="GO:0003700">
    <property type="term" value="F:DNA-binding transcription factor activity"/>
    <property type="evidence" value="ECO:0007669"/>
    <property type="project" value="InterPro"/>
</dbReference>
<evidence type="ECO:0000256" key="3">
    <source>
        <dbReference type="ARBA" id="ARBA00023125"/>
    </source>
</evidence>
<accession>A0A839ADB1</accession>
<dbReference type="PANTHER" id="PTHR30537">
    <property type="entry name" value="HTH-TYPE TRANSCRIPTIONAL REGULATOR"/>
    <property type="match status" value="1"/>
</dbReference>
<keyword evidence="4" id="KW-0804">Transcription</keyword>
<dbReference type="Pfam" id="PF03466">
    <property type="entry name" value="LysR_substrate"/>
    <property type="match status" value="1"/>
</dbReference>
<dbReference type="EMBL" id="JACFXV010000053">
    <property type="protein sequence ID" value="MBA5777663.1"/>
    <property type="molecule type" value="Genomic_DNA"/>
</dbReference>
<evidence type="ECO:0000256" key="4">
    <source>
        <dbReference type="ARBA" id="ARBA00023163"/>
    </source>
</evidence>
<keyword evidence="2" id="KW-0805">Transcription regulation</keyword>
<evidence type="ECO:0000313" key="7">
    <source>
        <dbReference type="Proteomes" id="UP000541109"/>
    </source>
</evidence>
<keyword evidence="3" id="KW-0238">DNA-binding</keyword>
<dbReference type="Proteomes" id="UP000541109">
    <property type="component" value="Unassembled WGS sequence"/>
</dbReference>
<dbReference type="InterPro" id="IPR058163">
    <property type="entry name" value="LysR-type_TF_proteobact-type"/>
</dbReference>
<dbReference type="Pfam" id="PF00126">
    <property type="entry name" value="HTH_1"/>
    <property type="match status" value="1"/>
</dbReference>
<dbReference type="SUPFAM" id="SSF46785">
    <property type="entry name" value="Winged helix' DNA-binding domain"/>
    <property type="match status" value="1"/>
</dbReference>
<dbReference type="PROSITE" id="PS50931">
    <property type="entry name" value="HTH_LYSR"/>
    <property type="match status" value="1"/>
</dbReference>
<organism evidence="6 7">
    <name type="scientific">Stappia albiluteola</name>
    <dbReference type="NCBI Taxonomy" id="2758565"/>
    <lineage>
        <taxon>Bacteria</taxon>
        <taxon>Pseudomonadati</taxon>
        <taxon>Pseudomonadota</taxon>
        <taxon>Alphaproteobacteria</taxon>
        <taxon>Hyphomicrobiales</taxon>
        <taxon>Stappiaceae</taxon>
        <taxon>Stappia</taxon>
    </lineage>
</organism>
<protein>
    <submittedName>
        <fullName evidence="6">LysR family transcriptional regulator</fullName>
    </submittedName>
</protein>
<dbReference type="Gene3D" id="3.40.190.10">
    <property type="entry name" value="Periplasmic binding protein-like II"/>
    <property type="match status" value="2"/>
</dbReference>
<dbReference type="RefSeq" id="WP_182165202.1">
    <property type="nucleotide sequence ID" value="NZ_JACFXV010000053.1"/>
</dbReference>
<dbReference type="SUPFAM" id="SSF53850">
    <property type="entry name" value="Periplasmic binding protein-like II"/>
    <property type="match status" value="1"/>
</dbReference>
<name>A0A839ADB1_9HYPH</name>
<proteinExistence type="inferred from homology"/>
<dbReference type="AlphaFoldDB" id="A0A839ADB1"/>
<dbReference type="InterPro" id="IPR036390">
    <property type="entry name" value="WH_DNA-bd_sf"/>
</dbReference>
<dbReference type="InterPro" id="IPR000847">
    <property type="entry name" value="LysR_HTH_N"/>
</dbReference>
<evidence type="ECO:0000313" key="6">
    <source>
        <dbReference type="EMBL" id="MBA5777663.1"/>
    </source>
</evidence>
<reference evidence="6 7" key="1">
    <citation type="submission" date="2020-07" db="EMBL/GenBank/DDBJ databases">
        <title>Stappia sp., F7233, whole genome shotgun sequencing project.</title>
        <authorList>
            <person name="Jiang S."/>
            <person name="Liu Z.W."/>
            <person name="Du Z.J."/>
        </authorList>
    </citation>
    <scope>NUCLEOTIDE SEQUENCE [LARGE SCALE GENOMIC DNA]</scope>
    <source>
        <strain evidence="6 7">F7233</strain>
    </source>
</reference>
<comment type="similarity">
    <text evidence="1">Belongs to the LysR transcriptional regulatory family.</text>
</comment>
<evidence type="ECO:0000259" key="5">
    <source>
        <dbReference type="PROSITE" id="PS50931"/>
    </source>
</evidence>
<dbReference type="InterPro" id="IPR005119">
    <property type="entry name" value="LysR_subst-bd"/>
</dbReference>
<evidence type="ECO:0000256" key="2">
    <source>
        <dbReference type="ARBA" id="ARBA00023015"/>
    </source>
</evidence>
<dbReference type="PANTHER" id="PTHR30537:SF79">
    <property type="entry name" value="TRANSCRIPTIONAL REGULATOR-RELATED"/>
    <property type="match status" value="1"/>
</dbReference>
<keyword evidence="7" id="KW-1185">Reference proteome</keyword>
<dbReference type="GO" id="GO:0043565">
    <property type="term" value="F:sequence-specific DNA binding"/>
    <property type="evidence" value="ECO:0007669"/>
    <property type="project" value="TreeGrafter"/>
</dbReference>